<gene>
    <name evidence="1" type="ORF">IW261DRAFT_1420311</name>
</gene>
<dbReference type="AlphaFoldDB" id="A0AA39UE70"/>
<reference evidence="1" key="1">
    <citation type="submission" date="2023-06" db="EMBL/GenBank/DDBJ databases">
        <authorList>
            <consortium name="Lawrence Berkeley National Laboratory"/>
            <person name="Ahrendt S."/>
            <person name="Sahu N."/>
            <person name="Indic B."/>
            <person name="Wong-Bajracharya J."/>
            <person name="Merenyi Z."/>
            <person name="Ke H.-M."/>
            <person name="Monk M."/>
            <person name="Kocsube S."/>
            <person name="Drula E."/>
            <person name="Lipzen A."/>
            <person name="Balint B."/>
            <person name="Henrissat B."/>
            <person name="Andreopoulos B."/>
            <person name="Martin F.M."/>
            <person name="Harder C.B."/>
            <person name="Rigling D."/>
            <person name="Ford K.L."/>
            <person name="Foster G.D."/>
            <person name="Pangilinan J."/>
            <person name="Papanicolaou A."/>
            <person name="Barry K."/>
            <person name="LaButti K."/>
            <person name="Viragh M."/>
            <person name="Koriabine M."/>
            <person name="Yan M."/>
            <person name="Riley R."/>
            <person name="Champramary S."/>
            <person name="Plett K.L."/>
            <person name="Tsai I.J."/>
            <person name="Slot J."/>
            <person name="Sipos G."/>
            <person name="Plett J."/>
            <person name="Nagy L.G."/>
            <person name="Grigoriev I.V."/>
        </authorList>
    </citation>
    <scope>NUCLEOTIDE SEQUENCE</scope>
    <source>
        <strain evidence="1">ICMP 16352</strain>
    </source>
</reference>
<keyword evidence="2" id="KW-1185">Reference proteome</keyword>
<organism evidence="1 2">
    <name type="scientific">Armillaria novae-zelandiae</name>
    <dbReference type="NCBI Taxonomy" id="153914"/>
    <lineage>
        <taxon>Eukaryota</taxon>
        <taxon>Fungi</taxon>
        <taxon>Dikarya</taxon>
        <taxon>Basidiomycota</taxon>
        <taxon>Agaricomycotina</taxon>
        <taxon>Agaricomycetes</taxon>
        <taxon>Agaricomycetidae</taxon>
        <taxon>Agaricales</taxon>
        <taxon>Marasmiineae</taxon>
        <taxon>Physalacriaceae</taxon>
        <taxon>Armillaria</taxon>
    </lineage>
</organism>
<comment type="caution">
    <text evidence="1">The sequence shown here is derived from an EMBL/GenBank/DDBJ whole genome shotgun (WGS) entry which is preliminary data.</text>
</comment>
<evidence type="ECO:0000313" key="2">
    <source>
        <dbReference type="Proteomes" id="UP001175227"/>
    </source>
</evidence>
<sequence>METGWESLRVWLGLIDRRLLGVSRVVRVLIDLNKANLTADRGVVIKVLMTQHPDSPALELMAPHRNAEDLALIILQASSQQASTLRRKWTLRTVNKTFLVQFFSPLEVGHWDAEGQAQVVNGHAKYGCPDREMNE</sequence>
<proteinExistence type="predicted"/>
<evidence type="ECO:0000313" key="1">
    <source>
        <dbReference type="EMBL" id="KAK0478979.1"/>
    </source>
</evidence>
<accession>A0AA39UE70</accession>
<dbReference type="Proteomes" id="UP001175227">
    <property type="component" value="Unassembled WGS sequence"/>
</dbReference>
<name>A0AA39UE70_9AGAR</name>
<dbReference type="EMBL" id="JAUEPR010000013">
    <property type="protein sequence ID" value="KAK0478979.1"/>
    <property type="molecule type" value="Genomic_DNA"/>
</dbReference>
<protein>
    <submittedName>
        <fullName evidence="1">Uncharacterized protein</fullName>
    </submittedName>
</protein>